<dbReference type="Proteomes" id="UP000585474">
    <property type="component" value="Unassembled WGS sequence"/>
</dbReference>
<keyword evidence="3" id="KW-0418">Kinase</keyword>
<keyword evidence="3" id="KW-0812">Transmembrane</keyword>
<evidence type="ECO:0000313" key="4">
    <source>
        <dbReference type="Proteomes" id="UP000585474"/>
    </source>
</evidence>
<feature type="domain" description="Protein kinase" evidence="2">
    <location>
        <begin position="55"/>
        <end position="276"/>
    </location>
</feature>
<keyword evidence="1" id="KW-0067">ATP-binding</keyword>
<dbReference type="GO" id="GO:0005524">
    <property type="term" value="F:ATP binding"/>
    <property type="evidence" value="ECO:0007669"/>
    <property type="project" value="UniProtKB-UniRule"/>
</dbReference>
<keyword evidence="1" id="KW-0547">Nucleotide-binding</keyword>
<evidence type="ECO:0000259" key="2">
    <source>
        <dbReference type="PROSITE" id="PS50011"/>
    </source>
</evidence>
<keyword evidence="4" id="KW-1185">Reference proteome</keyword>
<keyword evidence="3" id="KW-0472">Membrane</keyword>
<gene>
    <name evidence="3" type="ORF">Acr_11g0014130</name>
</gene>
<protein>
    <submittedName>
        <fullName evidence="3">Leucine-rich repeat transmembrane protein kinase protein</fullName>
    </submittedName>
</protein>
<reference evidence="3 4" key="1">
    <citation type="submission" date="2019-07" db="EMBL/GenBank/DDBJ databases">
        <title>De Novo Assembly of kiwifruit Actinidia rufa.</title>
        <authorList>
            <person name="Sugita-Konishi S."/>
            <person name="Sato K."/>
            <person name="Mori E."/>
            <person name="Abe Y."/>
            <person name="Kisaki G."/>
            <person name="Hamano K."/>
            <person name="Suezawa K."/>
            <person name="Otani M."/>
            <person name="Fukuda T."/>
            <person name="Manabe T."/>
            <person name="Gomi K."/>
            <person name="Tabuchi M."/>
            <person name="Akimitsu K."/>
            <person name="Kataoka I."/>
        </authorList>
    </citation>
    <scope>NUCLEOTIDE SEQUENCE [LARGE SCALE GENOMIC DNA]</scope>
    <source>
        <strain evidence="4">cv. Fuchu</strain>
    </source>
</reference>
<evidence type="ECO:0000256" key="1">
    <source>
        <dbReference type="PROSITE-ProRule" id="PRU10141"/>
    </source>
</evidence>
<proteinExistence type="predicted"/>
<accession>A0A7J0FGR3</accession>
<dbReference type="PROSITE" id="PS50011">
    <property type="entry name" value="PROTEIN_KINASE_DOM"/>
    <property type="match status" value="1"/>
</dbReference>
<dbReference type="PANTHER" id="PTHR45631:SF202">
    <property type="entry name" value="SENESCENCE-INDUCED RECEPTOR-LIKE SERINE_THREONINE-PROTEIN KINASE"/>
    <property type="match status" value="1"/>
</dbReference>
<organism evidence="3 4">
    <name type="scientific">Actinidia rufa</name>
    <dbReference type="NCBI Taxonomy" id="165716"/>
    <lineage>
        <taxon>Eukaryota</taxon>
        <taxon>Viridiplantae</taxon>
        <taxon>Streptophyta</taxon>
        <taxon>Embryophyta</taxon>
        <taxon>Tracheophyta</taxon>
        <taxon>Spermatophyta</taxon>
        <taxon>Magnoliopsida</taxon>
        <taxon>eudicotyledons</taxon>
        <taxon>Gunneridae</taxon>
        <taxon>Pentapetalae</taxon>
        <taxon>asterids</taxon>
        <taxon>Ericales</taxon>
        <taxon>Actinidiaceae</taxon>
        <taxon>Actinidia</taxon>
    </lineage>
</organism>
<dbReference type="Gene3D" id="3.30.200.20">
    <property type="entry name" value="Phosphorylase Kinase, domain 1"/>
    <property type="match status" value="1"/>
</dbReference>
<keyword evidence="3" id="KW-0808">Transferase</keyword>
<comment type="caution">
    <text evidence="3">The sequence shown here is derived from an EMBL/GenBank/DDBJ whole genome shotgun (WGS) entry which is preliminary data.</text>
</comment>
<dbReference type="Pfam" id="PF07714">
    <property type="entry name" value="PK_Tyr_Ser-Thr"/>
    <property type="match status" value="1"/>
</dbReference>
<dbReference type="InterPro" id="IPR001245">
    <property type="entry name" value="Ser-Thr/Tyr_kinase_cat_dom"/>
</dbReference>
<dbReference type="GO" id="GO:0004672">
    <property type="term" value="F:protein kinase activity"/>
    <property type="evidence" value="ECO:0007669"/>
    <property type="project" value="InterPro"/>
</dbReference>
<dbReference type="PROSITE" id="PS00107">
    <property type="entry name" value="PROTEIN_KINASE_ATP"/>
    <property type="match status" value="1"/>
</dbReference>
<dbReference type="Gene3D" id="1.10.510.10">
    <property type="entry name" value="Transferase(Phosphotransferase) domain 1"/>
    <property type="match status" value="1"/>
</dbReference>
<dbReference type="SUPFAM" id="SSF56112">
    <property type="entry name" value="Protein kinase-like (PK-like)"/>
    <property type="match status" value="1"/>
</dbReference>
<sequence>MIKEVLPDVESAEVPLVSKTQSTEVPWVSKTQSTKVQLVSKTQYFTFPQLASITNDFKTLLGKGASGEVYHGYLEDQRKHVAVKKLFPSDTNISRQFQTEVELLWRIHHKNLVSILGYCNDDTNMAVVYEYMARGSLKKNLSAENRSHITAENLAGTVDYIDPEYNSTGKLSEKSDVYSFGIVLLELITGQCVRVKCTEGTQIHIVEWVGQVHKGDIQNIIDSRLLGKFGMDSARSAFAIAMECVPKTAGQRLGMAEVLVRLKECLALESRDGRAL</sequence>
<dbReference type="PANTHER" id="PTHR45631">
    <property type="entry name" value="OS07G0107800 PROTEIN-RELATED"/>
    <property type="match status" value="1"/>
</dbReference>
<dbReference type="InterPro" id="IPR000719">
    <property type="entry name" value="Prot_kinase_dom"/>
</dbReference>
<dbReference type="EMBL" id="BJWL01000011">
    <property type="protein sequence ID" value="GFY97107.1"/>
    <property type="molecule type" value="Genomic_DNA"/>
</dbReference>
<dbReference type="AlphaFoldDB" id="A0A7J0FGR3"/>
<feature type="binding site" evidence="1">
    <location>
        <position position="85"/>
    </location>
    <ligand>
        <name>ATP</name>
        <dbReference type="ChEBI" id="CHEBI:30616"/>
    </ligand>
</feature>
<evidence type="ECO:0000313" key="3">
    <source>
        <dbReference type="EMBL" id="GFY97107.1"/>
    </source>
</evidence>
<dbReference type="InterPro" id="IPR017441">
    <property type="entry name" value="Protein_kinase_ATP_BS"/>
</dbReference>
<dbReference type="InterPro" id="IPR011009">
    <property type="entry name" value="Kinase-like_dom_sf"/>
</dbReference>
<name>A0A7J0FGR3_9ERIC</name>
<dbReference type="OrthoDB" id="2013020at2759"/>